<gene>
    <name evidence="1" type="ORF">H9864_01720</name>
</gene>
<accession>A0A9E2KJN6</accession>
<reference evidence="1" key="2">
    <citation type="submission" date="2021-04" db="EMBL/GenBank/DDBJ databases">
        <authorList>
            <person name="Gilroy R."/>
        </authorList>
    </citation>
    <scope>NUCLEOTIDE SEQUENCE</scope>
    <source>
        <strain evidence="1">742</strain>
    </source>
</reference>
<proteinExistence type="predicted"/>
<protein>
    <submittedName>
        <fullName evidence="1">Uridine kinase</fullName>
    </submittedName>
</protein>
<keyword evidence="1" id="KW-0808">Transferase</keyword>
<dbReference type="Proteomes" id="UP000824178">
    <property type="component" value="Unassembled WGS sequence"/>
</dbReference>
<dbReference type="GO" id="GO:0016301">
    <property type="term" value="F:kinase activity"/>
    <property type="evidence" value="ECO:0007669"/>
    <property type="project" value="UniProtKB-KW"/>
</dbReference>
<dbReference type="PANTHER" id="PTHR10285">
    <property type="entry name" value="URIDINE KINASE"/>
    <property type="match status" value="1"/>
</dbReference>
<keyword evidence="1" id="KW-0418">Kinase</keyword>
<evidence type="ECO:0000313" key="1">
    <source>
        <dbReference type="EMBL" id="MBU3819087.1"/>
    </source>
</evidence>
<organism evidence="1 2">
    <name type="scientific">Candidatus Faecalibacterium intestinavium</name>
    <dbReference type="NCBI Taxonomy" id="2838580"/>
    <lineage>
        <taxon>Bacteria</taxon>
        <taxon>Bacillati</taxon>
        <taxon>Bacillota</taxon>
        <taxon>Clostridia</taxon>
        <taxon>Eubacteriales</taxon>
        <taxon>Oscillospiraceae</taxon>
        <taxon>Faecalibacterium</taxon>
    </lineage>
</organism>
<dbReference type="SUPFAM" id="SSF52540">
    <property type="entry name" value="P-loop containing nucleoside triphosphate hydrolases"/>
    <property type="match status" value="1"/>
</dbReference>
<dbReference type="Gene3D" id="3.40.50.300">
    <property type="entry name" value="P-loop containing nucleotide triphosphate hydrolases"/>
    <property type="match status" value="1"/>
</dbReference>
<reference evidence="1" key="1">
    <citation type="journal article" date="2021" name="PeerJ">
        <title>Extensive microbial diversity within the chicken gut microbiome revealed by metagenomics and culture.</title>
        <authorList>
            <person name="Gilroy R."/>
            <person name="Ravi A."/>
            <person name="Getino M."/>
            <person name="Pursley I."/>
            <person name="Horton D.L."/>
            <person name="Alikhan N.F."/>
            <person name="Baker D."/>
            <person name="Gharbi K."/>
            <person name="Hall N."/>
            <person name="Watson M."/>
            <person name="Adriaenssens E.M."/>
            <person name="Foster-Nyarko E."/>
            <person name="Jarju S."/>
            <person name="Secka A."/>
            <person name="Antonio M."/>
            <person name="Oren A."/>
            <person name="Chaudhuri R.R."/>
            <person name="La Ragione R."/>
            <person name="Hildebrand F."/>
            <person name="Pallen M.J."/>
        </authorList>
    </citation>
    <scope>NUCLEOTIDE SEQUENCE</scope>
    <source>
        <strain evidence="1">742</strain>
    </source>
</reference>
<name>A0A9E2KJN6_9FIRM</name>
<dbReference type="AlphaFoldDB" id="A0A9E2KJN6"/>
<dbReference type="EMBL" id="JAHLFH010000030">
    <property type="protein sequence ID" value="MBU3819087.1"/>
    <property type="molecule type" value="Genomic_DNA"/>
</dbReference>
<evidence type="ECO:0000313" key="2">
    <source>
        <dbReference type="Proteomes" id="UP000824178"/>
    </source>
</evidence>
<sequence>MEQQQYLELAGWIGAQLKGEKRPLLVAIDGRCGSGKTSLAAALAEQFPQSLTVHMDDFYLPVEQRVPDWENRPCANMDLLRFRDQVLKPARAGQTIEYRAFSCAQKREKEPVLLPPRPLVLVEGSYSHHPLLAPYYDVRVFLTCRPEVQARRLLAREGERYPMFARRWIPLEEGYFAEYAIPEKADRVIDNS</sequence>
<dbReference type="InterPro" id="IPR027417">
    <property type="entry name" value="P-loop_NTPase"/>
</dbReference>
<comment type="caution">
    <text evidence="1">The sequence shown here is derived from an EMBL/GenBank/DDBJ whole genome shotgun (WGS) entry which is preliminary data.</text>
</comment>